<proteinExistence type="predicted"/>
<organism evidence="1 2">
    <name type="scientific">Caenorhabditis japonica</name>
    <dbReference type="NCBI Taxonomy" id="281687"/>
    <lineage>
        <taxon>Eukaryota</taxon>
        <taxon>Metazoa</taxon>
        <taxon>Ecdysozoa</taxon>
        <taxon>Nematoda</taxon>
        <taxon>Chromadorea</taxon>
        <taxon>Rhabditida</taxon>
        <taxon>Rhabditina</taxon>
        <taxon>Rhabditomorpha</taxon>
        <taxon>Rhabditoidea</taxon>
        <taxon>Rhabditidae</taxon>
        <taxon>Peloderinae</taxon>
        <taxon>Caenorhabditis</taxon>
    </lineage>
</organism>
<evidence type="ECO:0000313" key="2">
    <source>
        <dbReference type="Proteomes" id="UP000005237"/>
    </source>
</evidence>
<evidence type="ECO:0000313" key="1">
    <source>
        <dbReference type="EnsemblMetazoa" id="CJA32900a.1"/>
    </source>
</evidence>
<sequence>MLNPCSNILQVDPNNDEANSFMADYHFMKNESDKAITSYQVLLNANPRGVFFVCVKWGVHSIDFFRSLPRPVSNRGGLLSEWRN</sequence>
<dbReference type="AlphaFoldDB" id="A0A8R1IE09"/>
<dbReference type="InterPro" id="IPR011990">
    <property type="entry name" value="TPR-like_helical_dom_sf"/>
</dbReference>
<dbReference type="EnsemblMetazoa" id="CJA32900a.1">
    <property type="protein sequence ID" value="CJA32900a.1"/>
    <property type="gene ID" value="WBGene00208747"/>
</dbReference>
<dbReference type="SUPFAM" id="SSF48452">
    <property type="entry name" value="TPR-like"/>
    <property type="match status" value="1"/>
</dbReference>
<protein>
    <submittedName>
        <fullName evidence="1">TPR_REGION domain-containing protein</fullName>
    </submittedName>
</protein>
<accession>A0A8R1IE09</accession>
<keyword evidence="2" id="KW-1185">Reference proteome</keyword>
<reference evidence="2" key="1">
    <citation type="submission" date="2010-08" db="EMBL/GenBank/DDBJ databases">
        <authorList>
            <consortium name="Caenorhabditis japonica Sequencing Consortium"/>
            <person name="Wilson R.K."/>
        </authorList>
    </citation>
    <scope>NUCLEOTIDE SEQUENCE [LARGE SCALE GENOMIC DNA]</scope>
    <source>
        <strain evidence="2">DF5081</strain>
    </source>
</reference>
<dbReference type="Proteomes" id="UP000005237">
    <property type="component" value="Unassembled WGS sequence"/>
</dbReference>
<dbReference type="Gene3D" id="1.25.40.10">
    <property type="entry name" value="Tetratricopeptide repeat domain"/>
    <property type="match status" value="1"/>
</dbReference>
<reference evidence="1" key="2">
    <citation type="submission" date="2022-06" db="UniProtKB">
        <authorList>
            <consortium name="EnsemblMetazoa"/>
        </authorList>
    </citation>
    <scope>IDENTIFICATION</scope>
    <source>
        <strain evidence="1">DF5081</strain>
    </source>
</reference>
<name>A0A8R1IE09_CAEJA</name>